<evidence type="ECO:0000313" key="6">
    <source>
        <dbReference type="EMBL" id="PSR30814.1"/>
    </source>
</evidence>
<feature type="domain" description="PNPLA" evidence="5">
    <location>
        <begin position="8"/>
        <end position="192"/>
    </location>
</feature>
<feature type="active site" description="Proton acceptor" evidence="4">
    <location>
        <position position="179"/>
    </location>
</feature>
<dbReference type="InterPro" id="IPR050301">
    <property type="entry name" value="NTE"/>
</dbReference>
<dbReference type="GO" id="GO:0016787">
    <property type="term" value="F:hydrolase activity"/>
    <property type="evidence" value="ECO:0007669"/>
    <property type="project" value="UniProtKB-UniRule"/>
</dbReference>
<evidence type="ECO:0000256" key="3">
    <source>
        <dbReference type="ARBA" id="ARBA00023098"/>
    </source>
</evidence>
<dbReference type="GO" id="GO:0016042">
    <property type="term" value="P:lipid catabolic process"/>
    <property type="evidence" value="ECO:0007669"/>
    <property type="project" value="UniProtKB-UniRule"/>
</dbReference>
<organism evidence="6 7">
    <name type="scientific">Sulfobacillus benefaciens</name>
    <dbReference type="NCBI Taxonomy" id="453960"/>
    <lineage>
        <taxon>Bacteria</taxon>
        <taxon>Bacillati</taxon>
        <taxon>Bacillota</taxon>
        <taxon>Clostridia</taxon>
        <taxon>Eubacteriales</taxon>
        <taxon>Clostridiales Family XVII. Incertae Sedis</taxon>
        <taxon>Sulfobacillus</taxon>
    </lineage>
</organism>
<keyword evidence="1 4" id="KW-0378">Hydrolase</keyword>
<feature type="short sequence motif" description="DGA/G" evidence="4">
    <location>
        <begin position="179"/>
        <end position="181"/>
    </location>
</feature>
<evidence type="ECO:0000313" key="7">
    <source>
        <dbReference type="Proteomes" id="UP000242972"/>
    </source>
</evidence>
<dbReference type="PANTHER" id="PTHR14226">
    <property type="entry name" value="NEUROPATHY TARGET ESTERASE/SWISS CHEESE D.MELANOGASTER"/>
    <property type="match status" value="1"/>
</dbReference>
<reference evidence="6 7" key="1">
    <citation type="journal article" date="2014" name="BMC Genomics">
        <title>Comparison of environmental and isolate Sulfobacillus genomes reveals diverse carbon, sulfur, nitrogen, and hydrogen metabolisms.</title>
        <authorList>
            <person name="Justice N.B."/>
            <person name="Norman A."/>
            <person name="Brown C.T."/>
            <person name="Singh A."/>
            <person name="Thomas B.C."/>
            <person name="Banfield J.F."/>
        </authorList>
    </citation>
    <scope>NUCLEOTIDE SEQUENCE [LARGE SCALE GENOMIC DNA]</scope>
    <source>
        <strain evidence="6">AMDSBA4</strain>
    </source>
</reference>
<keyword evidence="2 4" id="KW-0442">Lipid degradation</keyword>
<sequence>MGKLRVALVLSGGGIWGTAGIGVLKALEEWGYQPDLIVGTSSGAIIGSLWAMGMSVDAMTELALSLTKRDVPISWRNIGGQLLGQHRLPDALLDGAPLWQKLRPWLGGIAVSAVPKPLWVVATSLTDRAPIVLGPRIDKVKPGFLMGDPDMELIDAVRASSAVPGFFAPVMIRDQVLVDGGVGDDYPLDVAEMLGADRALGLWIDEPARWQLPSPRPHAFHVLVESMAVMIREISVRMPHWDLRIELTGHTVFERIAEIIEMGYTSAMESKDAIDRLFTEPGRSRIG</sequence>
<comment type="caution">
    <text evidence="6">The sequence shown here is derived from an EMBL/GenBank/DDBJ whole genome shotgun (WGS) entry which is preliminary data.</text>
</comment>
<dbReference type="Pfam" id="PF01734">
    <property type="entry name" value="Patatin"/>
    <property type="match status" value="1"/>
</dbReference>
<keyword evidence="3 4" id="KW-0443">Lipid metabolism</keyword>
<dbReference type="EMBL" id="PXYW01000074">
    <property type="protein sequence ID" value="PSR30814.1"/>
    <property type="molecule type" value="Genomic_DNA"/>
</dbReference>
<accession>A0A2T2X8H7</accession>
<dbReference type="InterPro" id="IPR002641">
    <property type="entry name" value="PNPLA_dom"/>
</dbReference>
<dbReference type="SUPFAM" id="SSF52151">
    <property type="entry name" value="FabD/lysophospholipase-like"/>
    <property type="match status" value="1"/>
</dbReference>
<protein>
    <submittedName>
        <fullName evidence="6">Patatin</fullName>
    </submittedName>
</protein>
<evidence type="ECO:0000256" key="4">
    <source>
        <dbReference type="PROSITE-ProRule" id="PRU01161"/>
    </source>
</evidence>
<dbReference type="PROSITE" id="PS51635">
    <property type="entry name" value="PNPLA"/>
    <property type="match status" value="1"/>
</dbReference>
<dbReference type="AlphaFoldDB" id="A0A2T2X8H7"/>
<evidence type="ECO:0000259" key="5">
    <source>
        <dbReference type="PROSITE" id="PS51635"/>
    </source>
</evidence>
<dbReference type="Proteomes" id="UP000242972">
    <property type="component" value="Unassembled WGS sequence"/>
</dbReference>
<dbReference type="PANTHER" id="PTHR14226:SF29">
    <property type="entry name" value="NEUROPATHY TARGET ESTERASE SWS"/>
    <property type="match status" value="1"/>
</dbReference>
<evidence type="ECO:0000256" key="2">
    <source>
        <dbReference type="ARBA" id="ARBA00022963"/>
    </source>
</evidence>
<feature type="short sequence motif" description="GXGXXG" evidence="4">
    <location>
        <begin position="12"/>
        <end position="17"/>
    </location>
</feature>
<dbReference type="InterPro" id="IPR016035">
    <property type="entry name" value="Acyl_Trfase/lysoPLipase"/>
</dbReference>
<evidence type="ECO:0000256" key="1">
    <source>
        <dbReference type="ARBA" id="ARBA00022801"/>
    </source>
</evidence>
<name>A0A2T2X8H7_9FIRM</name>
<feature type="short sequence motif" description="GXSXG" evidence="4">
    <location>
        <begin position="39"/>
        <end position="43"/>
    </location>
</feature>
<dbReference type="Gene3D" id="3.40.1090.10">
    <property type="entry name" value="Cytosolic phospholipase A2 catalytic domain"/>
    <property type="match status" value="2"/>
</dbReference>
<proteinExistence type="predicted"/>
<feature type="active site" description="Nucleophile" evidence="4">
    <location>
        <position position="41"/>
    </location>
</feature>
<gene>
    <name evidence="6" type="ORF">C7B46_17560</name>
</gene>